<dbReference type="EMBL" id="JACIJM010000005">
    <property type="protein sequence ID" value="MBB5722502.1"/>
    <property type="molecule type" value="Genomic_DNA"/>
</dbReference>
<name>A0A7W9BL20_9RHOB</name>
<evidence type="ECO:0000313" key="2">
    <source>
        <dbReference type="Proteomes" id="UP000535415"/>
    </source>
</evidence>
<sequence>MVLDSSIGSETLDHSDVIYHYTTLEGLIGIVQSRSIRLSHIRALNDPREDVAGRRLVDGLLDGLGYLPGSKEAKALALMKQAYASIASDIVFFGASYSSQRDSLAQWLEYGGRGTGVCIGFRRNALTSHDGDHELVQIAYTQTEFLTAVQKIYSDFHSKLMKYDESELSTKYTENVDSISDRQEEMFADCFGFTRDILKQAGSFKDSSWQHENETRQIAFTYSFGKGENSTLKIPESLEKACSGKVQYRASQNTIIPYISAEFQPDVYDGDDEDVIALGEIYRAIESVTIGHKCNANIEIVSAMLNASKFRSFIVKKSACEFV</sequence>
<comment type="caution">
    <text evidence="1">The sequence shown here is derived from an EMBL/GenBank/DDBJ whole genome shotgun (WGS) entry which is preliminary data.</text>
</comment>
<gene>
    <name evidence="1" type="ORF">FHS72_002128</name>
</gene>
<organism evidence="1 2">
    <name type="scientific">Yoonia ponticola</name>
    <dbReference type="NCBI Taxonomy" id="1524255"/>
    <lineage>
        <taxon>Bacteria</taxon>
        <taxon>Pseudomonadati</taxon>
        <taxon>Pseudomonadota</taxon>
        <taxon>Alphaproteobacteria</taxon>
        <taxon>Rhodobacterales</taxon>
        <taxon>Paracoccaceae</taxon>
        <taxon>Yoonia</taxon>
    </lineage>
</organism>
<protein>
    <recommendedName>
        <fullName evidence="3">DUF2971 domain-containing protein</fullName>
    </recommendedName>
</protein>
<dbReference type="RefSeq" id="WP_183528814.1">
    <property type="nucleotide sequence ID" value="NZ_JACIJM010000005.1"/>
</dbReference>
<reference evidence="1 2" key="1">
    <citation type="submission" date="2020-08" db="EMBL/GenBank/DDBJ databases">
        <title>Genomic Encyclopedia of Type Strains, Phase IV (KMG-IV): sequencing the most valuable type-strain genomes for metagenomic binning, comparative biology and taxonomic classification.</title>
        <authorList>
            <person name="Goeker M."/>
        </authorList>
    </citation>
    <scope>NUCLEOTIDE SEQUENCE [LARGE SCALE GENOMIC DNA]</scope>
    <source>
        <strain evidence="1 2">DSM 101064</strain>
    </source>
</reference>
<accession>A0A7W9BL20</accession>
<evidence type="ECO:0008006" key="3">
    <source>
        <dbReference type="Google" id="ProtNLM"/>
    </source>
</evidence>
<dbReference type="Pfam" id="PF11185">
    <property type="entry name" value="DUF2971"/>
    <property type="match status" value="1"/>
</dbReference>
<dbReference type="AlphaFoldDB" id="A0A7W9BL20"/>
<proteinExistence type="predicted"/>
<keyword evidence="2" id="KW-1185">Reference proteome</keyword>
<dbReference type="InterPro" id="IPR021352">
    <property type="entry name" value="DUF2971"/>
</dbReference>
<evidence type="ECO:0000313" key="1">
    <source>
        <dbReference type="EMBL" id="MBB5722502.1"/>
    </source>
</evidence>
<dbReference type="Proteomes" id="UP000535415">
    <property type="component" value="Unassembled WGS sequence"/>
</dbReference>